<sequence>MYPVQRGWPRVQGAREEWPLRHVRRIEHPRAESLVEKMAEAQGEKQAAHAEMLKAQERFHSAFAEEARFRKQMDMNPRYADEAIAVEEREIVRSDSKEQAELGPPSFESFP</sequence>
<evidence type="ECO:0000259" key="5">
    <source>
        <dbReference type="Pfam" id="PF10187"/>
    </source>
</evidence>
<evidence type="ECO:0000313" key="7">
    <source>
        <dbReference type="Proteomes" id="UP001308179"/>
    </source>
</evidence>
<keyword evidence="7" id="KW-1185">Reference proteome</keyword>
<accession>A0ABR0LEV3</accession>
<keyword evidence="2" id="KW-0539">Nucleus</keyword>
<evidence type="ECO:0000256" key="4">
    <source>
        <dbReference type="SAM" id="MobiDB-lite"/>
    </source>
</evidence>
<feature type="coiled-coil region" evidence="3">
    <location>
        <begin position="31"/>
        <end position="58"/>
    </location>
</feature>
<name>A0ABR0LEV3_9PEZI</name>
<organism evidence="6 7">
    <name type="scientific">Rachicladosporium monterosium</name>
    <dbReference type="NCBI Taxonomy" id="1507873"/>
    <lineage>
        <taxon>Eukaryota</taxon>
        <taxon>Fungi</taxon>
        <taxon>Dikarya</taxon>
        <taxon>Ascomycota</taxon>
        <taxon>Pezizomycotina</taxon>
        <taxon>Dothideomycetes</taxon>
        <taxon>Dothideomycetidae</taxon>
        <taxon>Cladosporiales</taxon>
        <taxon>Cladosporiaceae</taxon>
        <taxon>Rachicladosporium</taxon>
    </lineage>
</organism>
<feature type="domain" description="FAM192A/Fyv6 N-terminal" evidence="5">
    <location>
        <begin position="10"/>
        <end position="92"/>
    </location>
</feature>
<reference evidence="6 7" key="1">
    <citation type="submission" date="2023-08" db="EMBL/GenBank/DDBJ databases">
        <title>Black Yeasts Isolated from many extreme environments.</title>
        <authorList>
            <person name="Coleine C."/>
            <person name="Stajich J.E."/>
            <person name="Selbmann L."/>
        </authorList>
    </citation>
    <scope>NUCLEOTIDE SEQUENCE [LARGE SCALE GENOMIC DNA]</scope>
    <source>
        <strain evidence="6 7">CCFEE 5386</strain>
    </source>
</reference>
<protein>
    <recommendedName>
        <fullName evidence="5">FAM192A/Fyv6 N-terminal domain-containing protein</fullName>
    </recommendedName>
</protein>
<proteinExistence type="predicted"/>
<dbReference type="InterPro" id="IPR019331">
    <property type="entry name" value="FAM192A/Fyv6_N"/>
</dbReference>
<evidence type="ECO:0000256" key="1">
    <source>
        <dbReference type="ARBA" id="ARBA00004123"/>
    </source>
</evidence>
<evidence type="ECO:0000256" key="2">
    <source>
        <dbReference type="ARBA" id="ARBA00023242"/>
    </source>
</evidence>
<gene>
    <name evidence="6" type="ORF">LTR32_000802</name>
</gene>
<feature type="compositionally biased region" description="Basic and acidic residues" evidence="4">
    <location>
        <begin position="91"/>
        <end position="100"/>
    </location>
</feature>
<comment type="subcellular location">
    <subcellularLocation>
        <location evidence="1">Nucleus</location>
    </subcellularLocation>
</comment>
<comment type="caution">
    <text evidence="6">The sequence shown here is derived from an EMBL/GenBank/DDBJ whole genome shotgun (WGS) entry which is preliminary data.</text>
</comment>
<feature type="region of interest" description="Disordered" evidence="4">
    <location>
        <begin position="91"/>
        <end position="111"/>
    </location>
</feature>
<dbReference type="Pfam" id="PF10187">
    <property type="entry name" value="FAM192A_Fyv6_N"/>
    <property type="match status" value="1"/>
</dbReference>
<dbReference type="EMBL" id="JAVRRR010000025">
    <property type="protein sequence ID" value="KAK5147783.1"/>
    <property type="molecule type" value="Genomic_DNA"/>
</dbReference>
<evidence type="ECO:0000256" key="3">
    <source>
        <dbReference type="SAM" id="Coils"/>
    </source>
</evidence>
<keyword evidence="3" id="KW-0175">Coiled coil</keyword>
<dbReference type="Proteomes" id="UP001308179">
    <property type="component" value="Unassembled WGS sequence"/>
</dbReference>
<evidence type="ECO:0000313" key="6">
    <source>
        <dbReference type="EMBL" id="KAK5147783.1"/>
    </source>
</evidence>